<accession>A0A1K0GU18</accession>
<dbReference type="Gene3D" id="3.40.50.1100">
    <property type="match status" value="2"/>
</dbReference>
<dbReference type="GO" id="GO:0003941">
    <property type="term" value="F:L-serine ammonia-lyase activity"/>
    <property type="evidence" value="ECO:0007669"/>
    <property type="project" value="TreeGrafter"/>
</dbReference>
<gene>
    <name evidence="5" type="ORF">BG844_07945</name>
</gene>
<reference evidence="5 6" key="1">
    <citation type="submission" date="2016-09" db="EMBL/GenBank/DDBJ databases">
        <title>Couchioplanes caeruleus draft genome sequence.</title>
        <authorList>
            <person name="Sheehan J."/>
            <person name="Caffrey P."/>
        </authorList>
    </citation>
    <scope>NUCLEOTIDE SEQUENCE [LARGE SCALE GENOMIC DNA]</scope>
    <source>
        <strain evidence="5 6">DSM 43634</strain>
    </source>
</reference>
<dbReference type="RefSeq" id="WP_071804235.1">
    <property type="nucleotide sequence ID" value="NZ_MEIA01000085.1"/>
</dbReference>
<evidence type="ECO:0000313" key="5">
    <source>
        <dbReference type="EMBL" id="OJF14796.1"/>
    </source>
</evidence>
<proteinExistence type="predicted"/>
<dbReference type="PANTHER" id="PTHR48078:SF6">
    <property type="entry name" value="L-THREONINE DEHYDRATASE CATABOLIC TDCB"/>
    <property type="match status" value="1"/>
</dbReference>
<dbReference type="EMBL" id="MEIA01000085">
    <property type="protein sequence ID" value="OJF14796.1"/>
    <property type="molecule type" value="Genomic_DNA"/>
</dbReference>
<dbReference type="GO" id="GO:0006565">
    <property type="term" value="P:L-serine catabolic process"/>
    <property type="evidence" value="ECO:0007669"/>
    <property type="project" value="TreeGrafter"/>
</dbReference>
<dbReference type="GO" id="GO:0009097">
    <property type="term" value="P:isoleucine biosynthetic process"/>
    <property type="evidence" value="ECO:0007669"/>
    <property type="project" value="TreeGrafter"/>
</dbReference>
<keyword evidence="2" id="KW-0663">Pyridoxal phosphate</keyword>
<dbReference type="GO" id="GO:0004794">
    <property type="term" value="F:threonine deaminase activity"/>
    <property type="evidence" value="ECO:0007669"/>
    <property type="project" value="TreeGrafter"/>
</dbReference>
<dbReference type="InterPro" id="IPR036052">
    <property type="entry name" value="TrpB-like_PALP_sf"/>
</dbReference>
<evidence type="ECO:0000256" key="2">
    <source>
        <dbReference type="ARBA" id="ARBA00022898"/>
    </source>
</evidence>
<comment type="caution">
    <text evidence="5">The sequence shown here is derived from an EMBL/GenBank/DDBJ whole genome shotgun (WGS) entry which is preliminary data.</text>
</comment>
<evidence type="ECO:0000313" key="6">
    <source>
        <dbReference type="Proteomes" id="UP000182486"/>
    </source>
</evidence>
<dbReference type="AlphaFoldDB" id="A0A1K0GU18"/>
<dbReference type="PANTHER" id="PTHR48078">
    <property type="entry name" value="THREONINE DEHYDRATASE, MITOCHONDRIAL-RELATED"/>
    <property type="match status" value="1"/>
</dbReference>
<keyword evidence="6" id="KW-1185">Reference proteome</keyword>
<evidence type="ECO:0000259" key="4">
    <source>
        <dbReference type="Pfam" id="PF00291"/>
    </source>
</evidence>
<feature type="domain" description="Tryptophan synthase beta chain-like PALP" evidence="4">
    <location>
        <begin position="34"/>
        <end position="307"/>
    </location>
</feature>
<protein>
    <recommendedName>
        <fullName evidence="4">Tryptophan synthase beta chain-like PALP domain-containing protein</fullName>
    </recommendedName>
</protein>
<dbReference type="Proteomes" id="UP000182486">
    <property type="component" value="Unassembled WGS sequence"/>
</dbReference>
<organism evidence="5 6">
    <name type="scientific">Couchioplanes caeruleus subsp. caeruleus</name>
    <dbReference type="NCBI Taxonomy" id="56427"/>
    <lineage>
        <taxon>Bacteria</taxon>
        <taxon>Bacillati</taxon>
        <taxon>Actinomycetota</taxon>
        <taxon>Actinomycetes</taxon>
        <taxon>Micromonosporales</taxon>
        <taxon>Micromonosporaceae</taxon>
        <taxon>Couchioplanes</taxon>
    </lineage>
</organism>
<dbReference type="InterPro" id="IPR001926">
    <property type="entry name" value="TrpB-like_PALP"/>
</dbReference>
<dbReference type="GO" id="GO:0006567">
    <property type="term" value="P:L-threonine catabolic process"/>
    <property type="evidence" value="ECO:0007669"/>
    <property type="project" value="TreeGrafter"/>
</dbReference>
<sequence>MLDGSVHVAKNDHTMSIRQAGDRLVRDVVRTPVHLVGADVWLKREDLQRGSSFKMRGAANVVRTARIGPQSPGVVCASSGNTGLALAMLTRELAVPAYVFVPARATGGKVEALRRLGARVVHVPGDFSGVARAARTFASRHDLLYCSSATTWDFIYGNATVGVELLEQCASLDEVFVPIGGGGLAAGVGLALSVLPWCSRPRLVGVELETSCPVREFLRSSPAVWSPCVSVADCLDGDLESGAIVLQLAEDVLDDIVLVSDADLLRAQWELARSGILVEPGPAAAFAGYRAVAGRRPAGRTAVLVTGSR</sequence>
<comment type="cofactor">
    <cofactor evidence="1">
        <name>pyridoxal 5'-phosphate</name>
        <dbReference type="ChEBI" id="CHEBI:597326"/>
    </cofactor>
</comment>
<dbReference type="SUPFAM" id="SSF53686">
    <property type="entry name" value="Tryptophan synthase beta subunit-like PLP-dependent enzymes"/>
    <property type="match status" value="1"/>
</dbReference>
<evidence type="ECO:0000256" key="1">
    <source>
        <dbReference type="ARBA" id="ARBA00001933"/>
    </source>
</evidence>
<evidence type="ECO:0000256" key="3">
    <source>
        <dbReference type="ARBA" id="ARBA00023239"/>
    </source>
</evidence>
<dbReference type="InterPro" id="IPR050147">
    <property type="entry name" value="Ser/Thr_Dehydratase"/>
</dbReference>
<keyword evidence="3" id="KW-0456">Lyase</keyword>
<dbReference type="Pfam" id="PF00291">
    <property type="entry name" value="PALP"/>
    <property type="match status" value="1"/>
</dbReference>
<name>A0A1K0GU18_9ACTN</name>